<accession>A0A5D5AQ58</accession>
<dbReference type="InterPro" id="IPR036412">
    <property type="entry name" value="HAD-like_sf"/>
</dbReference>
<dbReference type="RefSeq" id="WP_149079803.1">
    <property type="nucleotide sequence ID" value="NZ_VTAW01000001.1"/>
</dbReference>
<comment type="caution">
    <text evidence="1">The sequence shown here is derived from an EMBL/GenBank/DDBJ whole genome shotgun (WGS) entry which is preliminary data.</text>
</comment>
<dbReference type="InterPro" id="IPR023214">
    <property type="entry name" value="HAD_sf"/>
</dbReference>
<dbReference type="NCBIfam" id="TIGR01460">
    <property type="entry name" value="HAD-SF-IIA"/>
    <property type="match status" value="1"/>
</dbReference>
<dbReference type="SUPFAM" id="SSF56784">
    <property type="entry name" value="HAD-like"/>
    <property type="match status" value="1"/>
</dbReference>
<reference evidence="1 2" key="1">
    <citation type="submission" date="2019-08" db="EMBL/GenBank/DDBJ databases">
        <title>Archaea genome.</title>
        <authorList>
            <person name="Kajale S."/>
            <person name="Shouche Y."/>
            <person name="Deshpande N."/>
            <person name="Sharma A."/>
        </authorList>
    </citation>
    <scope>NUCLEOTIDE SEQUENCE [LARGE SCALE GENOMIC DNA]</scope>
    <source>
        <strain evidence="1 2">ESP3B_9</strain>
    </source>
</reference>
<dbReference type="GO" id="GO:0016791">
    <property type="term" value="F:phosphatase activity"/>
    <property type="evidence" value="ECO:0007669"/>
    <property type="project" value="TreeGrafter"/>
</dbReference>
<evidence type="ECO:0000313" key="1">
    <source>
        <dbReference type="EMBL" id="TYT63998.1"/>
    </source>
</evidence>
<keyword evidence="1" id="KW-0378">Hydrolase</keyword>
<dbReference type="EMBL" id="VTAW01000001">
    <property type="protein sequence ID" value="TYT63998.1"/>
    <property type="molecule type" value="Genomic_DNA"/>
</dbReference>
<dbReference type="Pfam" id="PF13242">
    <property type="entry name" value="Hydrolase_like"/>
    <property type="match status" value="1"/>
</dbReference>
<dbReference type="InterPro" id="IPR006357">
    <property type="entry name" value="HAD-SF_hydro_IIA"/>
</dbReference>
<dbReference type="PANTHER" id="PTHR19288">
    <property type="entry name" value="4-NITROPHENYLPHOSPHATASE-RELATED"/>
    <property type="match status" value="1"/>
</dbReference>
<organism evidence="1 2">
    <name type="scientific">Natrialba swarupiae</name>
    <dbReference type="NCBI Taxonomy" id="2448032"/>
    <lineage>
        <taxon>Archaea</taxon>
        <taxon>Methanobacteriati</taxon>
        <taxon>Methanobacteriota</taxon>
        <taxon>Stenosarchaea group</taxon>
        <taxon>Halobacteria</taxon>
        <taxon>Halobacteriales</taxon>
        <taxon>Natrialbaceae</taxon>
        <taxon>Natrialba</taxon>
    </lineage>
</organism>
<sequence length="263" mass="27565">MSEPALEGALVDIDGTVFRGSEPIAGAPEGIETLREAGVRPVFLSNNATKRPSTYAEVLDEAGVPTEPASVLNAAGIAAAYLGRHHPDDGVYLIGESALRAELEAADVTLVADPARADVVLASTDRSFDYGTLEDVLAADEAGGVVVYATNPDRTVPTETGERPDCGPVIGAIEGLLGREIDRVLGKPSEVTIEVALERLGLEAEECVMIGDRLDTDVRMGERAGMRTVLVRSGVTDDDALAASELEPDHVIDSLGDVGRHLL</sequence>
<keyword evidence="2" id="KW-1185">Reference proteome</keyword>
<dbReference type="Gene3D" id="3.40.50.1000">
    <property type="entry name" value="HAD superfamily/HAD-like"/>
    <property type="match status" value="2"/>
</dbReference>
<dbReference type="PANTHER" id="PTHR19288:SF46">
    <property type="entry name" value="HALOACID DEHALOGENASE-LIKE HYDROLASE DOMAIN-CONTAINING PROTEIN 2"/>
    <property type="match status" value="1"/>
</dbReference>
<dbReference type="AlphaFoldDB" id="A0A5D5AQ58"/>
<protein>
    <submittedName>
        <fullName evidence="1">HAD-IIA family hydrolase</fullName>
    </submittedName>
</protein>
<evidence type="ECO:0000313" key="2">
    <source>
        <dbReference type="Proteomes" id="UP000324104"/>
    </source>
</evidence>
<dbReference type="Proteomes" id="UP000324104">
    <property type="component" value="Unassembled WGS sequence"/>
</dbReference>
<dbReference type="GO" id="GO:0005737">
    <property type="term" value="C:cytoplasm"/>
    <property type="evidence" value="ECO:0007669"/>
    <property type="project" value="TreeGrafter"/>
</dbReference>
<dbReference type="Pfam" id="PF13344">
    <property type="entry name" value="Hydrolase_6"/>
    <property type="match status" value="1"/>
</dbReference>
<name>A0A5D5AQ58_9EURY</name>
<proteinExistence type="predicted"/>
<gene>
    <name evidence="1" type="ORF">FYC77_01990</name>
</gene>